<gene>
    <name evidence="1" type="ORF">FAVT5_1259</name>
</gene>
<proteinExistence type="predicted"/>
<name>A0ACA8Z8M9_9BACL</name>
<dbReference type="Proteomes" id="UP000501793">
    <property type="component" value="Chromosome"/>
</dbReference>
<keyword evidence="1" id="KW-0808">Transferase</keyword>
<dbReference type="EMBL" id="LR792684">
    <property type="protein sequence ID" value="CAB3391215.1"/>
    <property type="molecule type" value="Genomic_DNA"/>
</dbReference>
<accession>A0ACA8Z8M9</accession>
<reference evidence="1" key="1">
    <citation type="submission" date="2020-04" db="EMBL/GenBank/DDBJ databases">
        <authorList>
            <person name="Hogendoorn C."/>
        </authorList>
    </citation>
    <scope>NUCLEOTIDE SEQUENCE</scope>
    <source>
        <strain evidence="1">FAVT5</strain>
    </source>
</reference>
<evidence type="ECO:0000313" key="1">
    <source>
        <dbReference type="EMBL" id="CAB3391215.1"/>
    </source>
</evidence>
<organism evidence="1 2">
    <name type="scientific">Kyrpidia spormannii</name>
    <dbReference type="NCBI Taxonomy" id="2055160"/>
    <lineage>
        <taxon>Bacteria</taxon>
        <taxon>Bacillati</taxon>
        <taxon>Bacillota</taxon>
        <taxon>Bacilli</taxon>
        <taxon>Bacillales</taxon>
        <taxon>Alicyclobacillaceae</taxon>
        <taxon>Kyrpidia</taxon>
    </lineage>
</organism>
<protein>
    <submittedName>
        <fullName evidence="1">Diacylglycerol kinase</fullName>
    </submittedName>
</protein>
<sequence>MGSRRRLTDSFRCAADGVVHALRTQRNMRVHFALAVAALVAALLFQLSTVELALVFVSISFVIAAELFNTAVEAVVDLVSPQYHPLARIAKDTAAAAVLLAAINALVVGYFVFLGKIDPWMLRGLQELRRDPVYVTFIALGLTMAVGFIGKSRHRVYNYFQGGMPSIHAAVAFCLATAIGYITWNGMATLLAFLLAGLVAQSRVEGGIHTLGKWWPGRCWGWRWRPSCFLLSKGEPCAHPFREAPGHPGILNKGVKAQWWTAQDFAQGLQL</sequence>
<evidence type="ECO:0000313" key="2">
    <source>
        <dbReference type="Proteomes" id="UP000501793"/>
    </source>
</evidence>
<keyword evidence="2" id="KW-1185">Reference proteome</keyword>
<keyword evidence="1" id="KW-0418">Kinase</keyword>